<dbReference type="EMBL" id="ML210158">
    <property type="protein sequence ID" value="TFK28188.1"/>
    <property type="molecule type" value="Genomic_DNA"/>
</dbReference>
<feature type="region of interest" description="Disordered" evidence="1">
    <location>
        <begin position="785"/>
        <end position="844"/>
    </location>
</feature>
<accession>A0A5C3L645</accession>
<evidence type="ECO:0000313" key="4">
    <source>
        <dbReference type="Proteomes" id="UP000307440"/>
    </source>
</evidence>
<dbReference type="STRING" id="230819.A0A5C3L645"/>
<reference evidence="3 4" key="1">
    <citation type="journal article" date="2019" name="Nat. Ecol. Evol.">
        <title>Megaphylogeny resolves global patterns of mushroom evolution.</title>
        <authorList>
            <person name="Varga T."/>
            <person name="Krizsan K."/>
            <person name="Foldi C."/>
            <person name="Dima B."/>
            <person name="Sanchez-Garcia M."/>
            <person name="Sanchez-Ramirez S."/>
            <person name="Szollosi G.J."/>
            <person name="Szarkandi J.G."/>
            <person name="Papp V."/>
            <person name="Albert L."/>
            <person name="Andreopoulos W."/>
            <person name="Angelini C."/>
            <person name="Antonin V."/>
            <person name="Barry K.W."/>
            <person name="Bougher N.L."/>
            <person name="Buchanan P."/>
            <person name="Buyck B."/>
            <person name="Bense V."/>
            <person name="Catcheside P."/>
            <person name="Chovatia M."/>
            <person name="Cooper J."/>
            <person name="Damon W."/>
            <person name="Desjardin D."/>
            <person name="Finy P."/>
            <person name="Geml J."/>
            <person name="Haridas S."/>
            <person name="Hughes K."/>
            <person name="Justo A."/>
            <person name="Karasinski D."/>
            <person name="Kautmanova I."/>
            <person name="Kiss B."/>
            <person name="Kocsube S."/>
            <person name="Kotiranta H."/>
            <person name="LaButti K.M."/>
            <person name="Lechner B.E."/>
            <person name="Liimatainen K."/>
            <person name="Lipzen A."/>
            <person name="Lukacs Z."/>
            <person name="Mihaltcheva S."/>
            <person name="Morgado L.N."/>
            <person name="Niskanen T."/>
            <person name="Noordeloos M.E."/>
            <person name="Ohm R.A."/>
            <person name="Ortiz-Santana B."/>
            <person name="Ovrebo C."/>
            <person name="Racz N."/>
            <person name="Riley R."/>
            <person name="Savchenko A."/>
            <person name="Shiryaev A."/>
            <person name="Soop K."/>
            <person name="Spirin V."/>
            <person name="Szebenyi C."/>
            <person name="Tomsovsky M."/>
            <person name="Tulloss R.E."/>
            <person name="Uehling J."/>
            <person name="Grigoriev I.V."/>
            <person name="Vagvolgyi C."/>
            <person name="Papp T."/>
            <person name="Martin F.M."/>
            <person name="Miettinen O."/>
            <person name="Hibbett D.S."/>
            <person name="Nagy L.G."/>
        </authorList>
    </citation>
    <scope>NUCLEOTIDE SEQUENCE [LARGE SCALE GENOMIC DNA]</scope>
    <source>
        <strain evidence="3 4">CBS 121175</strain>
    </source>
</reference>
<evidence type="ECO:0000256" key="1">
    <source>
        <dbReference type="SAM" id="MobiDB-lite"/>
    </source>
</evidence>
<dbReference type="SMART" id="SM00128">
    <property type="entry name" value="IPPc"/>
    <property type="match status" value="1"/>
</dbReference>
<dbReference type="GO" id="GO:0046856">
    <property type="term" value="P:phosphatidylinositol dephosphorylation"/>
    <property type="evidence" value="ECO:0007669"/>
    <property type="project" value="InterPro"/>
</dbReference>
<dbReference type="SUPFAM" id="SSF56219">
    <property type="entry name" value="DNase I-like"/>
    <property type="match status" value="1"/>
</dbReference>
<dbReference type="PANTHER" id="PTHR11200:SF275">
    <property type="entry name" value="LD06095P"/>
    <property type="match status" value="1"/>
</dbReference>
<feature type="compositionally biased region" description="Low complexity" evidence="1">
    <location>
        <begin position="57"/>
        <end position="76"/>
    </location>
</feature>
<dbReference type="Pfam" id="PF22669">
    <property type="entry name" value="Exo_endo_phos2"/>
    <property type="match status" value="1"/>
</dbReference>
<name>A0A5C3L645_COPMA</name>
<dbReference type="GO" id="GO:0004439">
    <property type="term" value="F:phosphatidylinositol-4,5-bisphosphate 5-phosphatase activity"/>
    <property type="evidence" value="ECO:0007669"/>
    <property type="project" value="TreeGrafter"/>
</dbReference>
<proteinExistence type="predicted"/>
<dbReference type="InterPro" id="IPR036691">
    <property type="entry name" value="Endo/exonu/phosph_ase_sf"/>
</dbReference>
<keyword evidence="4" id="KW-1185">Reference proteome</keyword>
<evidence type="ECO:0000313" key="3">
    <source>
        <dbReference type="EMBL" id="TFK28188.1"/>
    </source>
</evidence>
<dbReference type="InterPro" id="IPR000300">
    <property type="entry name" value="IPPc"/>
</dbReference>
<feature type="domain" description="Inositol polyphosphate-related phosphatase" evidence="2">
    <location>
        <begin position="283"/>
        <end position="574"/>
    </location>
</feature>
<dbReference type="PANTHER" id="PTHR11200">
    <property type="entry name" value="INOSITOL 5-PHOSPHATASE"/>
    <property type="match status" value="1"/>
</dbReference>
<gene>
    <name evidence="3" type="ORF">FA15DRAFT_665683</name>
</gene>
<sequence>MSLATTPTQEAHAGNVHTSPSPPLEFPVPDDSVVIKTRQGQHTVLQRLVGLFPIPNSSPTSAPSTTSSTAPTTASSKSLSKGNSANHGAEAPSSNKTGVRWDKSIPSSPPSRKTTNTTATTPNLKSLKVRMITWNMHDSLPKGDLEELLGKVPPYAASATPPGTFPMLPLEADHPYHFVVVSGQECPSSSGLPMALGAGFKLIEREKDRDKDDRDRSTDRHSTSPSPKEPSDRKSTSTERRAAEREAVKREMELEEALKLARSKKSASAPDGTPGVPDNQHRYGWTATVADWLCNRDAMGLVRARSHKLSSALDVTSSTKPVLKRALSLKESSNHHSKLSGGQQPGPYQLLAKERLMGIYLAIYVHKDLKPFVKGISKSAVTAGLIGGRVGNKGGVGISINLDGTTLLFLNAHLAAHEGRVSHRLANLEKIKTELEVDDFLPEGDPRKGAEDLTDRFDFTFLCGDLNFRLDITRLHADWLIARQDYAQALTFDQLQKLMRDDTKEFSGFKEAPINFAPTFKYDVLRTLKQKKRADDEEDNDPDAEGMSISSMSTYSRASEADIALSPSTPTALQSASKTSLGLGHVVSAQKAKLKLLSLNSPLFKRKGTLGGQATPTSATFSPVPMTPYTPEVYSGEASDFLLPPPKIRVESMNSNATTASQEDFSGIEKGVYDSSHKKRVPSWCDRILWKTTVDPGPSPTGSPDPEDVTLLDAPPRNGKKSKNKLGGFLSPFWHKSAKSAKERTTSRSGKPNIDSTPPYLPPLASAPPLSQAIFPRHTPTALAPVYSMDSGSESPEDQPAPPFSASAAQRKHGKRSSSATSPPPSAPAEQRPNRRSTFGVLMSPLSGGDSAPLRWRFLSNLLSPSSANTNNLNIEVEEPVTPVAVPAVTYRRGDVACLDYNTLDDRRMRKLEGRSDHRPVMGTFVLYL</sequence>
<feature type="compositionally biased region" description="Basic and acidic residues" evidence="1">
    <location>
        <begin position="203"/>
        <end position="222"/>
    </location>
</feature>
<dbReference type="InterPro" id="IPR046985">
    <property type="entry name" value="IP5"/>
</dbReference>
<feature type="region of interest" description="Disordered" evidence="1">
    <location>
        <begin position="531"/>
        <end position="550"/>
    </location>
</feature>
<feature type="compositionally biased region" description="Basic and acidic residues" evidence="1">
    <location>
        <begin position="229"/>
        <end position="259"/>
    </location>
</feature>
<feature type="region of interest" description="Disordered" evidence="1">
    <location>
        <begin position="693"/>
        <end position="772"/>
    </location>
</feature>
<feature type="region of interest" description="Disordered" evidence="1">
    <location>
        <begin position="1"/>
        <end position="39"/>
    </location>
</feature>
<organism evidence="3 4">
    <name type="scientific">Coprinopsis marcescibilis</name>
    <name type="common">Agaric fungus</name>
    <name type="synonym">Psathyrella marcescibilis</name>
    <dbReference type="NCBI Taxonomy" id="230819"/>
    <lineage>
        <taxon>Eukaryota</taxon>
        <taxon>Fungi</taxon>
        <taxon>Dikarya</taxon>
        <taxon>Basidiomycota</taxon>
        <taxon>Agaricomycotina</taxon>
        <taxon>Agaricomycetes</taxon>
        <taxon>Agaricomycetidae</taxon>
        <taxon>Agaricales</taxon>
        <taxon>Agaricineae</taxon>
        <taxon>Psathyrellaceae</taxon>
        <taxon>Coprinopsis</taxon>
    </lineage>
</organism>
<dbReference type="Gene3D" id="3.60.10.10">
    <property type="entry name" value="Endonuclease/exonuclease/phosphatase"/>
    <property type="match status" value="1"/>
</dbReference>
<feature type="region of interest" description="Disordered" evidence="1">
    <location>
        <begin position="203"/>
        <end position="281"/>
    </location>
</feature>
<feature type="region of interest" description="Disordered" evidence="1">
    <location>
        <begin position="53"/>
        <end position="124"/>
    </location>
</feature>
<dbReference type="AlphaFoldDB" id="A0A5C3L645"/>
<dbReference type="OrthoDB" id="405996at2759"/>
<feature type="compositionally biased region" description="Polar residues" evidence="1">
    <location>
        <begin position="77"/>
        <end position="97"/>
    </location>
</feature>
<protein>
    <submittedName>
        <fullName evidence="3">DNase I-like protein</fullName>
    </submittedName>
</protein>
<dbReference type="Proteomes" id="UP000307440">
    <property type="component" value="Unassembled WGS sequence"/>
</dbReference>
<evidence type="ECO:0000259" key="2">
    <source>
        <dbReference type="SMART" id="SM00128"/>
    </source>
</evidence>